<dbReference type="CDD" id="cd00586">
    <property type="entry name" value="4HBT"/>
    <property type="match status" value="1"/>
</dbReference>
<dbReference type="EMBL" id="FNQN01000002">
    <property type="protein sequence ID" value="SDZ93589.1"/>
    <property type="molecule type" value="Genomic_DNA"/>
</dbReference>
<keyword evidence="2" id="KW-1185">Reference proteome</keyword>
<evidence type="ECO:0000313" key="2">
    <source>
        <dbReference type="Proteomes" id="UP000199409"/>
    </source>
</evidence>
<dbReference type="AlphaFoldDB" id="A0A1H3X2F7"/>
<dbReference type="InterPro" id="IPR029069">
    <property type="entry name" value="HotDog_dom_sf"/>
</dbReference>
<proteinExistence type="predicted"/>
<dbReference type="PANTHER" id="PTHR31793">
    <property type="entry name" value="4-HYDROXYBENZOYL-COA THIOESTERASE FAMILY MEMBER"/>
    <property type="match status" value="1"/>
</dbReference>
<protein>
    <submittedName>
        <fullName evidence="1">Acyl-CoA thioester hydrolase</fullName>
    </submittedName>
</protein>
<dbReference type="STRING" id="37625.SAMN05660420_00795"/>
<dbReference type="PANTHER" id="PTHR31793:SF24">
    <property type="entry name" value="LONG-CHAIN ACYL-COA THIOESTERASE FADM"/>
    <property type="match status" value="1"/>
</dbReference>
<accession>A0A1H3X2F7</accession>
<dbReference type="Proteomes" id="UP000199409">
    <property type="component" value="Unassembled WGS sequence"/>
</dbReference>
<keyword evidence="1" id="KW-0378">Hydrolase</keyword>
<dbReference type="InterPro" id="IPR050563">
    <property type="entry name" value="4-hydroxybenzoyl-CoA_TE"/>
</dbReference>
<evidence type="ECO:0000313" key="1">
    <source>
        <dbReference type="EMBL" id="SDZ93589.1"/>
    </source>
</evidence>
<dbReference type="Gene3D" id="3.10.129.10">
    <property type="entry name" value="Hotdog Thioesterase"/>
    <property type="match status" value="1"/>
</dbReference>
<dbReference type="GO" id="GO:0047617">
    <property type="term" value="F:fatty acyl-CoA hydrolase activity"/>
    <property type="evidence" value="ECO:0007669"/>
    <property type="project" value="TreeGrafter"/>
</dbReference>
<sequence length="149" mass="17351">MKSFTQNIQVRWSDLDPNGHVRHSVYFDYGAQARIAYLQKQGLGIDWMHRKGIGPVLFREEAQFHRELNAGDQLIIDVQLSGLSNDHRKWSMRHRILRGEEICATLNLDGAWLDLKSRRIAPPPNELVERFEDLQQTEDFQIIAAQKKT</sequence>
<dbReference type="OrthoDB" id="9799036at2"/>
<dbReference type="RefSeq" id="WP_092344953.1">
    <property type="nucleotide sequence ID" value="NZ_FNQN01000002.1"/>
</dbReference>
<dbReference type="SUPFAM" id="SSF54637">
    <property type="entry name" value="Thioesterase/thiol ester dehydrase-isomerase"/>
    <property type="match status" value="1"/>
</dbReference>
<reference evidence="1 2" key="1">
    <citation type="submission" date="2016-10" db="EMBL/GenBank/DDBJ databases">
        <authorList>
            <person name="de Groot N.N."/>
        </authorList>
    </citation>
    <scope>NUCLEOTIDE SEQUENCE [LARGE SCALE GENOMIC DNA]</scope>
    <source>
        <strain evidence="1 2">DSM 7343</strain>
    </source>
</reference>
<gene>
    <name evidence="1" type="ORF">SAMN05660420_00795</name>
</gene>
<dbReference type="Pfam" id="PF13279">
    <property type="entry name" value="4HBT_2"/>
    <property type="match status" value="1"/>
</dbReference>
<organism evidence="1 2">
    <name type="scientific">Desulfuromusa kysingii</name>
    <dbReference type="NCBI Taxonomy" id="37625"/>
    <lineage>
        <taxon>Bacteria</taxon>
        <taxon>Pseudomonadati</taxon>
        <taxon>Thermodesulfobacteriota</taxon>
        <taxon>Desulfuromonadia</taxon>
        <taxon>Desulfuromonadales</taxon>
        <taxon>Geopsychrobacteraceae</taxon>
        <taxon>Desulfuromusa</taxon>
    </lineage>
</organism>
<name>A0A1H3X2F7_9BACT</name>